<dbReference type="InterPro" id="IPR036525">
    <property type="entry name" value="Tubulin/FtsZ_GTPase_sf"/>
</dbReference>
<keyword evidence="6" id="KW-0547">Nucleotide-binding</keyword>
<dbReference type="Pfam" id="PF00091">
    <property type="entry name" value="Tubulin"/>
    <property type="match status" value="1"/>
</dbReference>
<dbReference type="InterPro" id="IPR023123">
    <property type="entry name" value="Tubulin_C"/>
</dbReference>
<dbReference type="InterPro" id="IPR037103">
    <property type="entry name" value="Tubulin/FtsZ-like_C"/>
</dbReference>
<comment type="caution">
    <text evidence="12">The sequence shown here is derived from an EMBL/GenBank/DDBJ whole genome shotgun (WGS) entry which is preliminary data.</text>
</comment>
<dbReference type="SMART" id="SM00865">
    <property type="entry name" value="Tubulin_C"/>
    <property type="match status" value="1"/>
</dbReference>
<dbReference type="Pfam" id="PF03009">
    <property type="entry name" value="GDPD"/>
    <property type="match status" value="1"/>
</dbReference>
<dbReference type="InterPro" id="IPR008280">
    <property type="entry name" value="Tub_FtsZ_C"/>
</dbReference>
<dbReference type="SMART" id="SM00864">
    <property type="entry name" value="Tubulin"/>
    <property type="match status" value="1"/>
</dbReference>
<evidence type="ECO:0000256" key="8">
    <source>
        <dbReference type="ARBA" id="ARBA00023212"/>
    </source>
</evidence>
<dbReference type="InterPro" id="IPR003008">
    <property type="entry name" value="Tubulin_FtsZ_GTPase"/>
</dbReference>
<evidence type="ECO:0000313" key="12">
    <source>
        <dbReference type="EMBL" id="KAF2452125.1"/>
    </source>
</evidence>
<comment type="similarity">
    <text evidence="2">Belongs to the tubulin family.</text>
</comment>
<evidence type="ECO:0000313" key="13">
    <source>
        <dbReference type="Proteomes" id="UP000799764"/>
    </source>
</evidence>
<dbReference type="OrthoDB" id="10249382at2759"/>
<dbReference type="FunFam" id="3.40.50.1440:FF:000012">
    <property type="entry name" value="Tubulin gamma chain"/>
    <property type="match status" value="1"/>
</dbReference>
<dbReference type="SUPFAM" id="SSF55307">
    <property type="entry name" value="Tubulin C-terminal domain-like"/>
    <property type="match status" value="1"/>
</dbReference>
<name>A0A9P4PVF8_9PLEO</name>
<gene>
    <name evidence="12" type="ORF">P171DRAFT_479132</name>
</gene>
<dbReference type="FunFam" id="3.30.1330.20:FF:000003">
    <property type="entry name" value="Tubulin gamma chain"/>
    <property type="match status" value="1"/>
</dbReference>
<evidence type="ECO:0000256" key="5">
    <source>
        <dbReference type="ARBA" id="ARBA00022701"/>
    </source>
</evidence>
<evidence type="ECO:0000256" key="2">
    <source>
        <dbReference type="ARBA" id="ARBA00009636"/>
    </source>
</evidence>
<comment type="subcellular location">
    <subcellularLocation>
        <location evidence="1">Cytoplasm</location>
        <location evidence="1">Cytoskeleton</location>
        <location evidence="1">Microtubule organizing center</location>
        <location evidence="1">Spindle pole body</location>
    </subcellularLocation>
</comment>
<dbReference type="PROSITE" id="PS00227">
    <property type="entry name" value="TUBULIN"/>
    <property type="match status" value="1"/>
</dbReference>
<dbReference type="PANTHER" id="PTHR11588">
    <property type="entry name" value="TUBULIN"/>
    <property type="match status" value="1"/>
</dbReference>
<dbReference type="InterPro" id="IPR000217">
    <property type="entry name" value="Tubulin"/>
</dbReference>
<keyword evidence="8" id="KW-0206">Cytoskeleton</keyword>
<evidence type="ECO:0000256" key="9">
    <source>
        <dbReference type="ARBA" id="ARBA00033229"/>
    </source>
</evidence>
<feature type="domain" description="GP-PDE" evidence="11">
    <location>
        <begin position="77"/>
        <end position="318"/>
    </location>
</feature>
<dbReference type="GO" id="GO:0000930">
    <property type="term" value="C:gamma-tubulin complex"/>
    <property type="evidence" value="ECO:0007669"/>
    <property type="project" value="InterPro"/>
</dbReference>
<dbReference type="EMBL" id="MU001492">
    <property type="protein sequence ID" value="KAF2452125.1"/>
    <property type="molecule type" value="Genomic_DNA"/>
</dbReference>
<dbReference type="InterPro" id="IPR002454">
    <property type="entry name" value="Gamma_tubulin"/>
</dbReference>
<dbReference type="Gene3D" id="3.30.1330.20">
    <property type="entry name" value="Tubulin/FtsZ, C-terminal domain"/>
    <property type="match status" value="1"/>
</dbReference>
<reference evidence="12" key="1">
    <citation type="journal article" date="2020" name="Stud. Mycol.">
        <title>101 Dothideomycetes genomes: a test case for predicting lifestyles and emergence of pathogens.</title>
        <authorList>
            <person name="Haridas S."/>
            <person name="Albert R."/>
            <person name="Binder M."/>
            <person name="Bloem J."/>
            <person name="Labutti K."/>
            <person name="Salamov A."/>
            <person name="Andreopoulos B."/>
            <person name="Baker S."/>
            <person name="Barry K."/>
            <person name="Bills G."/>
            <person name="Bluhm B."/>
            <person name="Cannon C."/>
            <person name="Castanera R."/>
            <person name="Culley D."/>
            <person name="Daum C."/>
            <person name="Ezra D."/>
            <person name="Gonzalez J."/>
            <person name="Henrissat B."/>
            <person name="Kuo A."/>
            <person name="Liang C."/>
            <person name="Lipzen A."/>
            <person name="Lutzoni F."/>
            <person name="Magnuson J."/>
            <person name="Mondo S."/>
            <person name="Nolan M."/>
            <person name="Ohm R."/>
            <person name="Pangilinan J."/>
            <person name="Park H.-J."/>
            <person name="Ramirez L."/>
            <person name="Alfaro M."/>
            <person name="Sun H."/>
            <person name="Tritt A."/>
            <person name="Yoshinaga Y."/>
            <person name="Zwiers L.-H."/>
            <person name="Turgeon B."/>
            <person name="Goodwin S."/>
            <person name="Spatafora J."/>
            <person name="Crous P."/>
            <person name="Grigoriev I."/>
        </authorList>
    </citation>
    <scope>NUCLEOTIDE SEQUENCE</scope>
    <source>
        <strain evidence="12">CBS 690.94</strain>
    </source>
</reference>
<dbReference type="GO" id="GO:0008081">
    <property type="term" value="F:phosphoric diester hydrolase activity"/>
    <property type="evidence" value="ECO:0007669"/>
    <property type="project" value="InterPro"/>
</dbReference>
<dbReference type="InterPro" id="IPR030395">
    <property type="entry name" value="GP_PDE_dom"/>
</dbReference>
<proteinExistence type="inferred from homology"/>
<dbReference type="FunFam" id="1.10.287.600:FF:000004">
    <property type="entry name" value="Tubulin gamma chain"/>
    <property type="match status" value="1"/>
</dbReference>
<dbReference type="SUPFAM" id="SSF52490">
    <property type="entry name" value="Tubulin nucleotide-binding domain-like"/>
    <property type="match status" value="1"/>
</dbReference>
<protein>
    <recommendedName>
        <fullName evidence="3">Tubulin gamma chain</fullName>
    </recommendedName>
    <alternativeName>
        <fullName evidence="9">Gamma-tubulin</fullName>
    </alternativeName>
</protein>
<keyword evidence="5" id="KW-0493">Microtubule</keyword>
<evidence type="ECO:0000256" key="10">
    <source>
        <dbReference type="SAM" id="MobiDB-lite"/>
    </source>
</evidence>
<dbReference type="GO" id="GO:0005874">
    <property type="term" value="C:microtubule"/>
    <property type="evidence" value="ECO:0007669"/>
    <property type="project" value="UniProtKB-KW"/>
</dbReference>
<feature type="region of interest" description="Disordered" evidence="10">
    <location>
        <begin position="804"/>
        <end position="829"/>
    </location>
</feature>
<dbReference type="InterPro" id="IPR017946">
    <property type="entry name" value="PLC-like_Pdiesterase_TIM-brl"/>
</dbReference>
<dbReference type="CDD" id="cd08570">
    <property type="entry name" value="GDPD_YPL206cp_fungi"/>
    <property type="match status" value="1"/>
</dbReference>
<dbReference type="Pfam" id="PF03953">
    <property type="entry name" value="Tubulin_C"/>
    <property type="match status" value="1"/>
</dbReference>
<evidence type="ECO:0000256" key="6">
    <source>
        <dbReference type="ARBA" id="ARBA00022741"/>
    </source>
</evidence>
<dbReference type="GO" id="GO:0006629">
    <property type="term" value="P:lipid metabolic process"/>
    <property type="evidence" value="ECO:0007669"/>
    <property type="project" value="InterPro"/>
</dbReference>
<dbReference type="InterPro" id="IPR017975">
    <property type="entry name" value="Tubulin_CS"/>
</dbReference>
<dbReference type="GO" id="GO:0007020">
    <property type="term" value="P:microtubule nucleation"/>
    <property type="evidence" value="ECO:0007669"/>
    <property type="project" value="InterPro"/>
</dbReference>
<dbReference type="GO" id="GO:0005525">
    <property type="term" value="F:GTP binding"/>
    <property type="evidence" value="ECO:0007669"/>
    <property type="project" value="UniProtKB-KW"/>
</dbReference>
<keyword evidence="4" id="KW-0963">Cytoplasm</keyword>
<evidence type="ECO:0000256" key="7">
    <source>
        <dbReference type="ARBA" id="ARBA00023134"/>
    </source>
</evidence>
<evidence type="ECO:0000256" key="4">
    <source>
        <dbReference type="ARBA" id="ARBA00022490"/>
    </source>
</evidence>
<dbReference type="InterPro" id="IPR018316">
    <property type="entry name" value="Tubulin/FtsZ_2-layer-sand-dom"/>
</dbReference>
<dbReference type="GO" id="GO:0031122">
    <property type="term" value="P:cytoplasmic microtubule organization"/>
    <property type="evidence" value="ECO:0007669"/>
    <property type="project" value="InterPro"/>
</dbReference>
<dbReference type="GO" id="GO:0005816">
    <property type="term" value="C:spindle pole body"/>
    <property type="evidence" value="ECO:0007669"/>
    <property type="project" value="UniProtKB-SubCell"/>
</dbReference>
<dbReference type="Proteomes" id="UP000799764">
    <property type="component" value="Unassembled WGS sequence"/>
</dbReference>
<dbReference type="AlphaFoldDB" id="A0A9P4PVF8"/>
<dbReference type="Gene3D" id="1.10.287.600">
    <property type="entry name" value="Helix hairpin bin"/>
    <property type="match status" value="1"/>
</dbReference>
<organism evidence="12 13">
    <name type="scientific">Karstenula rhodostoma CBS 690.94</name>
    <dbReference type="NCBI Taxonomy" id="1392251"/>
    <lineage>
        <taxon>Eukaryota</taxon>
        <taxon>Fungi</taxon>
        <taxon>Dikarya</taxon>
        <taxon>Ascomycota</taxon>
        <taxon>Pezizomycotina</taxon>
        <taxon>Dothideomycetes</taxon>
        <taxon>Pleosporomycetidae</taxon>
        <taxon>Pleosporales</taxon>
        <taxon>Massarineae</taxon>
        <taxon>Didymosphaeriaceae</taxon>
        <taxon>Karstenula</taxon>
    </lineage>
</organism>
<dbReference type="Gene3D" id="3.40.50.1440">
    <property type="entry name" value="Tubulin/FtsZ, GTPase domain"/>
    <property type="match status" value="1"/>
</dbReference>
<sequence>MKERVRTQVQDQPLDSPVEEAQTPLLENMVIGVPPVFEGLTREIDQLVEQPLLGPKSEFPSPSFAFARKDVSGKRKPQAIAHRGYKAKFPENTMGAFRGAVEVGAEGLETDVHLSKDGVVMLSHDRDLKRCFGRDEKLLDCNYEFLSKLKTLKEPHQSMPRLIDLLEYLAQPGLEEIWVLLDIKLDNDQEDVMRAIADAIDSVTPSPTRPWQSRIVLGIWAAKFLPLCSRYLPNFSVSHIGFSIAYASYFFAVPNVSFNMYQAALMLPWGRAFVRKAQRDRRPVYAWTVNEERRMRWDIRHGIDGVVTDDPKLFLEVRRGWHEGMKENFGLLMWLDVLRANLFVMIFAGFLRMKHGSPKKPLVRVKAGSGGHEIITLQAGQCGNSVGQQFWQQLCQEHGINRDGNLEDFATEGGDRKDVFFYQSDDTRYIPRAILLDLEPRVLNGIQSSAYKNIYNPENFYIHKEGTGAGNNWGAGYSMGEQVQEEILDMIDREADGSDSLEGFMLLHSIAGGTGSGLGSFLLERLNDRFPKKLIQTYSVFPNTQEGDVVVQPYNSMLSMRRLTQNADSVVVLDNGALSKIAADRLHVQAPSFQQTNQLVSTVMSASTTTLRYPGYMHNDLVGIVASLIPTPRCHFLMTSYTPFSGENVEQAKTVRKTTVLDVMRRLLQPKSRMVSTNPTKKSCYMSILNIIQGEADPTDVHKSLLRIRERRLATFIPWGPASIQVALTRKSPYVQSSHRVSGLMLANHTGIATLFKRMVMQYNTLRKRNAFLEPYKREAPFRDGLGEFDEAKEVVQSLIDEYEDAENSDYLTKEDPPPADEGDDKRVA</sequence>
<dbReference type="PRINTS" id="PR01161">
    <property type="entry name" value="TUBULIN"/>
</dbReference>
<dbReference type="Gene3D" id="3.20.20.190">
    <property type="entry name" value="Phosphatidylinositol (PI) phosphodiesterase"/>
    <property type="match status" value="1"/>
</dbReference>
<keyword evidence="7" id="KW-0342">GTP-binding</keyword>
<dbReference type="SUPFAM" id="SSF51695">
    <property type="entry name" value="PLC-like phosphodiesterases"/>
    <property type="match status" value="1"/>
</dbReference>
<keyword evidence="13" id="KW-1185">Reference proteome</keyword>
<dbReference type="PRINTS" id="PR01164">
    <property type="entry name" value="GAMMATUBULIN"/>
</dbReference>
<dbReference type="CDD" id="cd02188">
    <property type="entry name" value="gamma_tubulin"/>
    <property type="match status" value="1"/>
</dbReference>
<accession>A0A9P4PVF8</accession>
<dbReference type="PROSITE" id="PS51704">
    <property type="entry name" value="GP_PDE"/>
    <property type="match status" value="1"/>
</dbReference>
<evidence type="ECO:0000259" key="11">
    <source>
        <dbReference type="PROSITE" id="PS51704"/>
    </source>
</evidence>
<dbReference type="GO" id="GO:0000278">
    <property type="term" value="P:mitotic cell cycle"/>
    <property type="evidence" value="ECO:0007669"/>
    <property type="project" value="UniProtKB-ARBA"/>
</dbReference>
<evidence type="ECO:0000256" key="3">
    <source>
        <dbReference type="ARBA" id="ARBA00018848"/>
    </source>
</evidence>
<evidence type="ECO:0000256" key="1">
    <source>
        <dbReference type="ARBA" id="ARBA00004317"/>
    </source>
</evidence>